<dbReference type="Proteomes" id="UP000244906">
    <property type="component" value="Unassembled WGS sequence"/>
</dbReference>
<evidence type="ECO:0000256" key="2">
    <source>
        <dbReference type="ARBA" id="ARBA00022679"/>
    </source>
</evidence>
<reference evidence="6 7" key="1">
    <citation type="submission" date="2018-04" db="EMBL/GenBank/DDBJ databases">
        <title>Thalassorhabdus spongiae gen. nov., sp. nov., isolated from a marine sponge in South-West Iceland.</title>
        <authorList>
            <person name="Knobloch S."/>
            <person name="Daussin A."/>
            <person name="Johannsson R."/>
            <person name="Marteinsson V.T."/>
        </authorList>
    </citation>
    <scope>NUCLEOTIDE SEQUENCE [LARGE SCALE GENOMIC DNA]</scope>
    <source>
        <strain evidence="6 7">Hp12</strain>
    </source>
</reference>
<dbReference type="GO" id="GO:0070814">
    <property type="term" value="P:hydrogen sulfide biosynthetic process"/>
    <property type="evidence" value="ECO:0007669"/>
    <property type="project" value="UniProtKB-UniPathway"/>
</dbReference>
<dbReference type="InterPro" id="IPR059117">
    <property type="entry name" value="APS_kinase_dom"/>
</dbReference>
<sequence>MRLLHPKRTYCIWFTGLPGAGKSRLAHLVERYLKSEWLPCFLLDEHNLRQGLSSDLTHQQYSEATRRISETSRLMNQSGMITLVSDFSPYAEDRRRARQIHPPGQFFEVFVDTPAEVCQQRAKQGKFWMGDGRNYQPPENPEVAVLTGKWSEQESLDYLLKKLPIRDAKAVSV</sequence>
<dbReference type="PANTHER" id="PTHR11055:SF1">
    <property type="entry name" value="PAPS SYNTHETASE, ISOFORM D"/>
    <property type="match status" value="1"/>
</dbReference>
<dbReference type="Pfam" id="PF01583">
    <property type="entry name" value="APS_kinase"/>
    <property type="match status" value="1"/>
</dbReference>
<evidence type="ECO:0000313" key="6">
    <source>
        <dbReference type="EMBL" id="PVZ63516.1"/>
    </source>
</evidence>
<feature type="domain" description="APS kinase" evidence="5">
    <location>
        <begin position="9"/>
        <end position="144"/>
    </location>
</feature>
<evidence type="ECO:0000313" key="7">
    <source>
        <dbReference type="Proteomes" id="UP000244906"/>
    </source>
</evidence>
<name>A0A2V1GQ89_9GAMM</name>
<proteinExistence type="predicted"/>
<dbReference type="GO" id="GO:0000103">
    <property type="term" value="P:sulfate assimilation"/>
    <property type="evidence" value="ECO:0007669"/>
    <property type="project" value="InterPro"/>
</dbReference>
<dbReference type="OrthoDB" id="9804504at2"/>
<dbReference type="GO" id="GO:0005524">
    <property type="term" value="F:ATP binding"/>
    <property type="evidence" value="ECO:0007669"/>
    <property type="project" value="UniProtKB-KW"/>
</dbReference>
<keyword evidence="3" id="KW-0547">Nucleotide-binding</keyword>
<dbReference type="AlphaFoldDB" id="A0A2V1GQ89"/>
<comment type="caution">
    <text evidence="6">The sequence shown here is derived from an EMBL/GenBank/DDBJ whole genome shotgun (WGS) entry which is preliminary data.</text>
</comment>
<dbReference type="PANTHER" id="PTHR11055">
    <property type="entry name" value="BIFUNCTIONAL 3'-PHOSPHOADENOSINE 5'-PHOSPHOSULFATE SYNTHASE"/>
    <property type="match status" value="1"/>
</dbReference>
<keyword evidence="4" id="KW-0067">ATP-binding</keyword>
<dbReference type="GO" id="GO:0004020">
    <property type="term" value="F:adenylylsulfate kinase activity"/>
    <property type="evidence" value="ECO:0007669"/>
    <property type="project" value="UniProtKB-EC"/>
</dbReference>
<comment type="pathway">
    <text evidence="1">Sulfur metabolism; hydrogen sulfide biosynthesis; sulfite from sulfate: step 2/3.</text>
</comment>
<dbReference type="CDD" id="cd02027">
    <property type="entry name" value="APSK"/>
    <property type="match status" value="1"/>
</dbReference>
<dbReference type="Gene3D" id="3.40.50.300">
    <property type="entry name" value="P-loop containing nucleotide triphosphate hydrolases"/>
    <property type="match status" value="1"/>
</dbReference>
<protein>
    <submittedName>
        <fullName evidence="6">Adenylyl-sulfate kinase</fullName>
    </submittedName>
</protein>
<evidence type="ECO:0000259" key="5">
    <source>
        <dbReference type="Pfam" id="PF01583"/>
    </source>
</evidence>
<organism evidence="6 7">
    <name type="scientific">Pelagibaculum spongiae</name>
    <dbReference type="NCBI Taxonomy" id="2080658"/>
    <lineage>
        <taxon>Bacteria</taxon>
        <taxon>Pseudomonadati</taxon>
        <taxon>Pseudomonadota</taxon>
        <taxon>Gammaproteobacteria</taxon>
        <taxon>Oceanospirillales</taxon>
        <taxon>Pelagibaculum</taxon>
    </lineage>
</organism>
<evidence type="ECO:0000256" key="4">
    <source>
        <dbReference type="ARBA" id="ARBA00022840"/>
    </source>
</evidence>
<gene>
    <name evidence="6" type="ORF">DC094_20740</name>
</gene>
<accession>A0A2V1GQ89</accession>
<evidence type="ECO:0000256" key="3">
    <source>
        <dbReference type="ARBA" id="ARBA00022741"/>
    </source>
</evidence>
<dbReference type="RefSeq" id="WP_116689035.1">
    <property type="nucleotide sequence ID" value="NZ_CAWNYD010000015.1"/>
</dbReference>
<keyword evidence="2" id="KW-0808">Transferase</keyword>
<keyword evidence="7" id="KW-1185">Reference proteome</keyword>
<evidence type="ECO:0000256" key="1">
    <source>
        <dbReference type="ARBA" id="ARBA00004806"/>
    </source>
</evidence>
<dbReference type="EMBL" id="QDDL01000015">
    <property type="protein sequence ID" value="PVZ63516.1"/>
    <property type="molecule type" value="Genomic_DNA"/>
</dbReference>
<dbReference type="UniPathway" id="UPA00140">
    <property type="reaction ID" value="UER00205"/>
</dbReference>
<dbReference type="SUPFAM" id="SSF52540">
    <property type="entry name" value="P-loop containing nucleoside triphosphate hydrolases"/>
    <property type="match status" value="1"/>
</dbReference>
<dbReference type="InterPro" id="IPR027417">
    <property type="entry name" value="P-loop_NTPase"/>
</dbReference>
<keyword evidence="6" id="KW-0418">Kinase</keyword>